<keyword evidence="2" id="KW-1185">Reference proteome</keyword>
<name>A0ACC2KKU7_PERAE</name>
<dbReference type="Proteomes" id="UP001234297">
    <property type="component" value="Chromosome 10"/>
</dbReference>
<organism evidence="1 2">
    <name type="scientific">Persea americana</name>
    <name type="common">Avocado</name>
    <dbReference type="NCBI Taxonomy" id="3435"/>
    <lineage>
        <taxon>Eukaryota</taxon>
        <taxon>Viridiplantae</taxon>
        <taxon>Streptophyta</taxon>
        <taxon>Embryophyta</taxon>
        <taxon>Tracheophyta</taxon>
        <taxon>Spermatophyta</taxon>
        <taxon>Magnoliopsida</taxon>
        <taxon>Magnoliidae</taxon>
        <taxon>Laurales</taxon>
        <taxon>Lauraceae</taxon>
        <taxon>Persea</taxon>
    </lineage>
</organism>
<comment type="caution">
    <text evidence="1">The sequence shown here is derived from an EMBL/GenBank/DDBJ whole genome shotgun (WGS) entry which is preliminary data.</text>
</comment>
<gene>
    <name evidence="1" type="ORF">MRB53_030275</name>
</gene>
<evidence type="ECO:0000313" key="1">
    <source>
        <dbReference type="EMBL" id="KAJ8621746.1"/>
    </source>
</evidence>
<dbReference type="EMBL" id="CM056818">
    <property type="protein sequence ID" value="KAJ8621746.1"/>
    <property type="molecule type" value="Genomic_DNA"/>
</dbReference>
<proteinExistence type="predicted"/>
<protein>
    <submittedName>
        <fullName evidence="1">Uncharacterized protein</fullName>
    </submittedName>
</protein>
<accession>A0ACC2KKU7</accession>
<reference evidence="1 2" key="1">
    <citation type="journal article" date="2022" name="Hortic Res">
        <title>A haplotype resolved chromosomal level avocado genome allows analysis of novel avocado genes.</title>
        <authorList>
            <person name="Nath O."/>
            <person name="Fletcher S.J."/>
            <person name="Hayward A."/>
            <person name="Shaw L.M."/>
            <person name="Masouleh A.K."/>
            <person name="Furtado A."/>
            <person name="Henry R.J."/>
            <person name="Mitter N."/>
        </authorList>
    </citation>
    <scope>NUCLEOTIDE SEQUENCE [LARGE SCALE GENOMIC DNA]</scope>
    <source>
        <strain evidence="2">cv. Hass</strain>
    </source>
</reference>
<sequence>MRMSINGGFGLDVVGLNTLIDGYCKFGMVNYSVRLMESMRQEGVLPDIVTYITLINGFCRIGEFGKAKDFMDEILGIKKDVSSSKLNCSKNQNSIEEMDLELNVITHTTFISAYCKKRELEEAFSLYEEMV</sequence>
<evidence type="ECO:0000313" key="2">
    <source>
        <dbReference type="Proteomes" id="UP001234297"/>
    </source>
</evidence>